<dbReference type="AlphaFoldDB" id="A0A7J6DMX0"/>
<dbReference type="InterPro" id="IPR026960">
    <property type="entry name" value="RVT-Znf"/>
</dbReference>
<reference evidence="2 3" key="1">
    <citation type="journal article" date="2020" name="bioRxiv">
        <title>Sequence and annotation of 42 cannabis genomes reveals extensive copy number variation in cannabinoid synthesis and pathogen resistance genes.</title>
        <authorList>
            <person name="Mckernan K.J."/>
            <person name="Helbert Y."/>
            <person name="Kane L.T."/>
            <person name="Ebling H."/>
            <person name="Zhang L."/>
            <person name="Liu B."/>
            <person name="Eaton Z."/>
            <person name="Mclaughlin S."/>
            <person name="Kingan S."/>
            <person name="Baybayan P."/>
            <person name="Concepcion G."/>
            <person name="Jordan M."/>
            <person name="Riva A."/>
            <person name="Barbazuk W."/>
            <person name="Harkins T."/>
        </authorList>
    </citation>
    <scope>NUCLEOTIDE SEQUENCE [LARGE SCALE GENOMIC DNA]</scope>
    <source>
        <strain evidence="3">cv. Jamaican Lion 4</strain>
        <tissue evidence="2">Leaf</tissue>
    </source>
</reference>
<dbReference type="Pfam" id="PF13966">
    <property type="entry name" value="zf-RVT"/>
    <property type="match status" value="1"/>
</dbReference>
<protein>
    <recommendedName>
        <fullName evidence="1">Reverse transcriptase zinc-binding domain-containing protein</fullName>
    </recommendedName>
</protein>
<organism evidence="2 3">
    <name type="scientific">Cannabis sativa</name>
    <name type="common">Hemp</name>
    <name type="synonym">Marijuana</name>
    <dbReference type="NCBI Taxonomy" id="3483"/>
    <lineage>
        <taxon>Eukaryota</taxon>
        <taxon>Viridiplantae</taxon>
        <taxon>Streptophyta</taxon>
        <taxon>Embryophyta</taxon>
        <taxon>Tracheophyta</taxon>
        <taxon>Spermatophyta</taxon>
        <taxon>Magnoliopsida</taxon>
        <taxon>eudicotyledons</taxon>
        <taxon>Gunneridae</taxon>
        <taxon>Pentapetalae</taxon>
        <taxon>rosids</taxon>
        <taxon>fabids</taxon>
        <taxon>Rosales</taxon>
        <taxon>Cannabaceae</taxon>
        <taxon>Cannabis</taxon>
    </lineage>
</organism>
<evidence type="ECO:0000313" key="2">
    <source>
        <dbReference type="EMBL" id="KAF4347422.1"/>
    </source>
</evidence>
<proteinExistence type="predicted"/>
<accession>A0A7J6DMX0</accession>
<evidence type="ECO:0000313" key="3">
    <source>
        <dbReference type="Proteomes" id="UP000583929"/>
    </source>
</evidence>
<sequence length="255" mass="28127">MFAYIICVRFPRDACGFRRHRYADDSKWLKSGLATRTASMQTMASSSNNGGGGDSPVIAGEVGQQIAFPNNQGSHLLPNNQGNNGVDLNRELRDQGRDDGLINGKSLDTRGVNGKELMVAPSGENSNHGLTFLENKRRRMGLGDGIGLTEENENEEEYRAHDNILYVDMEISLKLPSKMKNLVWRAGSGCLLTMLQLRFKHVPVEAKCPVCSIEDESILHALVTCPAVKTSWDRVGIGTVIQQEESFLAWCIGKF</sequence>
<keyword evidence="3" id="KW-1185">Reference proteome</keyword>
<dbReference type="Proteomes" id="UP000583929">
    <property type="component" value="Unassembled WGS sequence"/>
</dbReference>
<comment type="caution">
    <text evidence="2">The sequence shown here is derived from an EMBL/GenBank/DDBJ whole genome shotgun (WGS) entry which is preliminary data.</text>
</comment>
<evidence type="ECO:0000259" key="1">
    <source>
        <dbReference type="Pfam" id="PF13966"/>
    </source>
</evidence>
<feature type="domain" description="Reverse transcriptase zinc-binding" evidence="1">
    <location>
        <begin position="173"/>
        <end position="232"/>
    </location>
</feature>
<name>A0A7J6DMX0_CANSA</name>
<dbReference type="EMBL" id="JAATIQ010000808">
    <property type="protein sequence ID" value="KAF4347422.1"/>
    <property type="molecule type" value="Genomic_DNA"/>
</dbReference>
<gene>
    <name evidence="2" type="ORF">G4B88_026110</name>
</gene>